<dbReference type="Proteomes" id="UP000033163">
    <property type="component" value="Chromosome I"/>
</dbReference>
<name>A0A0E3WHH3_9BACL</name>
<evidence type="ECO:0000259" key="7">
    <source>
        <dbReference type="Pfam" id="PF08281"/>
    </source>
</evidence>
<dbReference type="SUPFAM" id="SSF88946">
    <property type="entry name" value="Sigma2 domain of RNA polymerase sigma factors"/>
    <property type="match status" value="1"/>
</dbReference>
<dbReference type="InterPro" id="IPR039425">
    <property type="entry name" value="RNA_pol_sigma-70-like"/>
</dbReference>
<evidence type="ECO:0000256" key="3">
    <source>
        <dbReference type="ARBA" id="ARBA00023082"/>
    </source>
</evidence>
<keyword evidence="2" id="KW-0805">Transcription regulation</keyword>
<dbReference type="Gene3D" id="1.10.10.10">
    <property type="entry name" value="Winged helix-like DNA-binding domain superfamily/Winged helix DNA-binding domain"/>
    <property type="match status" value="1"/>
</dbReference>
<dbReference type="InterPro" id="IPR036388">
    <property type="entry name" value="WH-like_DNA-bd_sf"/>
</dbReference>
<dbReference type="InterPro" id="IPR007627">
    <property type="entry name" value="RNA_pol_sigma70_r2"/>
</dbReference>
<dbReference type="GO" id="GO:0003677">
    <property type="term" value="F:DNA binding"/>
    <property type="evidence" value="ECO:0007669"/>
    <property type="project" value="InterPro"/>
</dbReference>
<feature type="domain" description="RNA polymerase sigma factor 70 region 4 type 2" evidence="7">
    <location>
        <begin position="114"/>
        <end position="165"/>
    </location>
</feature>
<dbReference type="SUPFAM" id="SSF88659">
    <property type="entry name" value="Sigma3 and sigma4 domains of RNA polymerase sigma factors"/>
    <property type="match status" value="1"/>
</dbReference>
<gene>
    <name evidence="8" type="ORF">PRIO_2885</name>
</gene>
<keyword evidence="4" id="KW-0804">Transcription</keyword>
<dbReference type="GO" id="GO:0006352">
    <property type="term" value="P:DNA-templated transcription initiation"/>
    <property type="evidence" value="ECO:0007669"/>
    <property type="project" value="InterPro"/>
</dbReference>
<reference evidence="9" key="1">
    <citation type="submission" date="2015-03" db="EMBL/GenBank/DDBJ databases">
        <authorList>
            <person name="Wibberg D."/>
        </authorList>
    </citation>
    <scope>NUCLEOTIDE SEQUENCE [LARGE SCALE GENOMIC DNA]</scope>
</reference>
<evidence type="ECO:0000256" key="5">
    <source>
        <dbReference type="SAM" id="MobiDB-lite"/>
    </source>
</evidence>
<comment type="similarity">
    <text evidence="1">Belongs to the sigma-70 factor family. ECF subfamily.</text>
</comment>
<dbReference type="NCBIfam" id="TIGR02937">
    <property type="entry name" value="sigma70-ECF"/>
    <property type="match status" value="1"/>
</dbReference>
<feature type="region of interest" description="Disordered" evidence="5">
    <location>
        <begin position="91"/>
        <end position="110"/>
    </location>
</feature>
<dbReference type="InterPro" id="IPR013324">
    <property type="entry name" value="RNA_pol_sigma_r3/r4-like"/>
</dbReference>
<dbReference type="InterPro" id="IPR013249">
    <property type="entry name" value="RNA_pol_sigma70_r4_t2"/>
</dbReference>
<organism evidence="8 9">
    <name type="scientific">Paenibacillus riograndensis SBR5</name>
    <dbReference type="NCBI Taxonomy" id="1073571"/>
    <lineage>
        <taxon>Bacteria</taxon>
        <taxon>Bacillati</taxon>
        <taxon>Bacillota</taxon>
        <taxon>Bacilli</taxon>
        <taxon>Bacillales</taxon>
        <taxon>Paenibacillaceae</taxon>
        <taxon>Paenibacillus</taxon>
        <taxon>Paenibacillus sonchi group</taxon>
    </lineage>
</organism>
<dbReference type="CDD" id="cd06171">
    <property type="entry name" value="Sigma70_r4"/>
    <property type="match status" value="1"/>
</dbReference>
<dbReference type="InterPro" id="IPR014284">
    <property type="entry name" value="RNA_pol_sigma-70_dom"/>
</dbReference>
<feature type="domain" description="RNA polymerase sigma-70 region 2" evidence="6">
    <location>
        <begin position="29"/>
        <end position="90"/>
    </location>
</feature>
<dbReference type="PATRIC" id="fig|1073571.4.peg.3077"/>
<dbReference type="HOGENOM" id="CLU_047691_3_1_9"/>
<dbReference type="GO" id="GO:0016987">
    <property type="term" value="F:sigma factor activity"/>
    <property type="evidence" value="ECO:0007669"/>
    <property type="project" value="UniProtKB-KW"/>
</dbReference>
<dbReference type="Pfam" id="PF08281">
    <property type="entry name" value="Sigma70_r4_2"/>
    <property type="match status" value="1"/>
</dbReference>
<sequence>MEKLLEGEWAQAVDGEEQLFIRQVSEQKKILYGIAYSYLRNEPDALEVLQEATYRAWSKRKSLKDTGRFAPWMTRILVNCCKDELKRRKRLTPGHADNGSSSGSMEMTSDRKLDMEQALDGVKQRYRQVLVLKYYRDMTLAEIAEVLDRPEGTVKTWLNKGLKQLRHKMKLRGGLEHDAE</sequence>
<evidence type="ECO:0000313" key="8">
    <source>
        <dbReference type="EMBL" id="CQR55288.1"/>
    </source>
</evidence>
<evidence type="ECO:0000313" key="9">
    <source>
        <dbReference type="Proteomes" id="UP000033163"/>
    </source>
</evidence>
<feature type="compositionally biased region" description="Polar residues" evidence="5">
    <location>
        <begin position="98"/>
        <end position="107"/>
    </location>
</feature>
<dbReference type="InterPro" id="IPR013325">
    <property type="entry name" value="RNA_pol_sigma_r2"/>
</dbReference>
<dbReference type="AlphaFoldDB" id="A0A0E3WHH3"/>
<evidence type="ECO:0000256" key="4">
    <source>
        <dbReference type="ARBA" id="ARBA00023163"/>
    </source>
</evidence>
<evidence type="ECO:0000259" key="6">
    <source>
        <dbReference type="Pfam" id="PF04542"/>
    </source>
</evidence>
<dbReference type="Pfam" id="PF04542">
    <property type="entry name" value="Sigma70_r2"/>
    <property type="match status" value="1"/>
</dbReference>
<dbReference type="PANTHER" id="PTHR43133:SF51">
    <property type="entry name" value="RNA POLYMERASE SIGMA FACTOR"/>
    <property type="match status" value="1"/>
</dbReference>
<accession>A0A0E3WHH3</accession>
<protein>
    <submittedName>
        <fullName evidence="8">RNA polymerase sigma factor</fullName>
    </submittedName>
</protein>
<dbReference type="EMBL" id="LN831776">
    <property type="protein sequence ID" value="CQR55288.1"/>
    <property type="molecule type" value="Genomic_DNA"/>
</dbReference>
<dbReference type="PANTHER" id="PTHR43133">
    <property type="entry name" value="RNA POLYMERASE ECF-TYPE SIGMA FACTO"/>
    <property type="match status" value="1"/>
</dbReference>
<proteinExistence type="inferred from homology"/>
<keyword evidence="3" id="KW-0731">Sigma factor</keyword>
<dbReference type="KEGG" id="pri:PRIO_2885"/>
<dbReference type="RefSeq" id="WP_046503056.1">
    <property type="nucleotide sequence ID" value="NZ_LN831776.1"/>
</dbReference>
<evidence type="ECO:0000256" key="2">
    <source>
        <dbReference type="ARBA" id="ARBA00023015"/>
    </source>
</evidence>
<evidence type="ECO:0000256" key="1">
    <source>
        <dbReference type="ARBA" id="ARBA00010641"/>
    </source>
</evidence>
<dbReference type="Gene3D" id="1.10.1740.10">
    <property type="match status" value="1"/>
</dbReference>